<accession>A0AAE3VCJ5</accession>
<reference evidence="2" key="1">
    <citation type="submission" date="2023-07" db="EMBL/GenBank/DDBJ databases">
        <title>Genomic Encyclopedia of Type Strains, Phase IV (KMG-IV): sequencing the most valuable type-strain genomes for metagenomic binning, comparative biology and taxonomic classification.</title>
        <authorList>
            <person name="Goeker M."/>
        </authorList>
    </citation>
    <scope>NUCLEOTIDE SEQUENCE</scope>
    <source>
        <strain evidence="2">DSM 24202</strain>
    </source>
</reference>
<dbReference type="Proteomes" id="UP001238163">
    <property type="component" value="Unassembled WGS sequence"/>
</dbReference>
<sequence>MADELQALLDRLSEQELKKVDTQRQDIIAQAKKEADDIIKEAKNKASQIVSDAEKESSLLAVKGEEALRQAARDVLLALRGELEKRVRKAALDVLKTTLGDSTQFATIISQVVSAYLTQSGDNADLQVLLPKAQLDELETAVKAALGDDLRQHCELAPSSSLSGGFKLVFKDNDVMYDFSDQALAEAVAAYVSPRLAAIITDKAAKDN</sequence>
<evidence type="ECO:0000313" key="2">
    <source>
        <dbReference type="EMBL" id="MDQ0287987.1"/>
    </source>
</evidence>
<dbReference type="AlphaFoldDB" id="A0AAE3VCJ5"/>
<gene>
    <name evidence="2" type="ORF">J3R75_000094</name>
</gene>
<proteinExistence type="predicted"/>
<dbReference type="SUPFAM" id="SSF160527">
    <property type="entry name" value="V-type ATPase subunit E-like"/>
    <property type="match status" value="1"/>
</dbReference>
<comment type="caution">
    <text evidence="2">The sequence shown here is derived from an EMBL/GenBank/DDBJ whole genome shotgun (WGS) entry which is preliminary data.</text>
</comment>
<protein>
    <submittedName>
        <fullName evidence="2">V/A-type H+-transporting ATPase subunit E</fullName>
    </submittedName>
</protein>
<evidence type="ECO:0000313" key="3">
    <source>
        <dbReference type="Proteomes" id="UP001238163"/>
    </source>
</evidence>
<name>A0AAE3VCJ5_9BACT</name>
<dbReference type="EMBL" id="JAUSVL010000001">
    <property type="protein sequence ID" value="MDQ0287987.1"/>
    <property type="molecule type" value="Genomic_DNA"/>
</dbReference>
<evidence type="ECO:0000256" key="1">
    <source>
        <dbReference type="SAM" id="Coils"/>
    </source>
</evidence>
<feature type="coiled-coil region" evidence="1">
    <location>
        <begin position="5"/>
        <end position="48"/>
    </location>
</feature>
<keyword evidence="1" id="KW-0175">Coiled coil</keyword>
<dbReference type="Gene3D" id="1.20.5.2950">
    <property type="match status" value="1"/>
</dbReference>
<dbReference type="RefSeq" id="WP_307259151.1">
    <property type="nucleotide sequence ID" value="NZ_JAUSVL010000001.1"/>
</dbReference>
<organism evidence="2 3">
    <name type="scientific">Oligosphaera ethanolica</name>
    <dbReference type="NCBI Taxonomy" id="760260"/>
    <lineage>
        <taxon>Bacteria</taxon>
        <taxon>Pseudomonadati</taxon>
        <taxon>Lentisphaerota</taxon>
        <taxon>Oligosphaeria</taxon>
        <taxon>Oligosphaerales</taxon>
        <taxon>Oligosphaeraceae</taxon>
        <taxon>Oligosphaera</taxon>
    </lineage>
</organism>
<keyword evidence="3" id="KW-1185">Reference proteome</keyword>